<keyword evidence="16" id="KW-1185">Reference proteome</keyword>
<dbReference type="InterPro" id="IPR005225">
    <property type="entry name" value="Small_GTP-bd"/>
</dbReference>
<dbReference type="PROSITE" id="PS51419">
    <property type="entry name" value="RAB"/>
    <property type="match status" value="1"/>
</dbReference>
<evidence type="ECO:0000256" key="12">
    <source>
        <dbReference type="ARBA" id="ARBA00037188"/>
    </source>
</evidence>
<keyword evidence="11" id="KW-0636">Prenylation</keyword>
<feature type="region of interest" description="Disordered" evidence="14">
    <location>
        <begin position="1"/>
        <end position="21"/>
    </location>
</feature>
<dbReference type="PRINTS" id="PR00449">
    <property type="entry name" value="RASTRNSFRMNG"/>
</dbReference>
<keyword evidence="8" id="KW-0342">GTP-binding</keyword>
<comment type="similarity">
    <text evidence="2">Belongs to the small GTPase superfamily. Ras family.</text>
</comment>
<comment type="catalytic activity">
    <reaction evidence="13">
        <text>GTP + H2O = GDP + phosphate + H(+)</text>
        <dbReference type="Rhea" id="RHEA:19669"/>
        <dbReference type="ChEBI" id="CHEBI:15377"/>
        <dbReference type="ChEBI" id="CHEBI:15378"/>
        <dbReference type="ChEBI" id="CHEBI:37565"/>
        <dbReference type="ChEBI" id="CHEBI:43474"/>
        <dbReference type="ChEBI" id="CHEBI:58189"/>
        <dbReference type="EC" id="3.6.5.2"/>
    </reaction>
</comment>
<dbReference type="Proteomes" id="UP000241769">
    <property type="component" value="Unassembled WGS sequence"/>
</dbReference>
<dbReference type="PROSITE" id="PS51420">
    <property type="entry name" value="RHO"/>
    <property type="match status" value="1"/>
</dbReference>
<dbReference type="STRING" id="1890364.A0A2P6MWH1"/>
<keyword evidence="9" id="KW-0472">Membrane</keyword>
<dbReference type="InParanoid" id="A0A2P6MWH1"/>
<dbReference type="SUPFAM" id="SSF52540">
    <property type="entry name" value="P-loop containing nucleoside triphosphate hydrolases"/>
    <property type="match status" value="1"/>
</dbReference>
<comment type="function">
    <text evidence="12">Ras proteins bind GDP/GTP and possess intrinsic GTPase activity.</text>
</comment>
<organism evidence="15 16">
    <name type="scientific">Planoprotostelium fungivorum</name>
    <dbReference type="NCBI Taxonomy" id="1890364"/>
    <lineage>
        <taxon>Eukaryota</taxon>
        <taxon>Amoebozoa</taxon>
        <taxon>Evosea</taxon>
        <taxon>Variosea</taxon>
        <taxon>Cavosteliida</taxon>
        <taxon>Cavosteliaceae</taxon>
        <taxon>Planoprotostelium</taxon>
    </lineage>
</organism>
<dbReference type="EMBL" id="MDYQ01000353">
    <property type="protein sequence ID" value="PRP76060.1"/>
    <property type="molecule type" value="Genomic_DNA"/>
</dbReference>
<dbReference type="InterPro" id="IPR001806">
    <property type="entry name" value="Small_GTPase"/>
</dbReference>
<dbReference type="InterPro" id="IPR020849">
    <property type="entry name" value="Small_GTPase_Ras-type"/>
</dbReference>
<dbReference type="AlphaFoldDB" id="A0A2P6MWH1"/>
<dbReference type="SMART" id="SM00173">
    <property type="entry name" value="RAS"/>
    <property type="match status" value="1"/>
</dbReference>
<evidence type="ECO:0000313" key="16">
    <source>
        <dbReference type="Proteomes" id="UP000241769"/>
    </source>
</evidence>
<dbReference type="SMART" id="SM00175">
    <property type="entry name" value="RAB"/>
    <property type="match status" value="1"/>
</dbReference>
<comment type="caution">
    <text evidence="15">The sequence shown here is derived from an EMBL/GenBank/DDBJ whole genome shotgun (WGS) entry which is preliminary data.</text>
</comment>
<reference evidence="15 16" key="1">
    <citation type="journal article" date="2018" name="Genome Biol. Evol.">
        <title>Multiple Roots of Fruiting Body Formation in Amoebozoa.</title>
        <authorList>
            <person name="Hillmann F."/>
            <person name="Forbes G."/>
            <person name="Novohradska S."/>
            <person name="Ferling I."/>
            <person name="Riege K."/>
            <person name="Groth M."/>
            <person name="Westermann M."/>
            <person name="Marz M."/>
            <person name="Spaller T."/>
            <person name="Winckler T."/>
            <person name="Schaap P."/>
            <person name="Glockner G."/>
        </authorList>
    </citation>
    <scope>NUCLEOTIDE SEQUENCE [LARGE SCALE GENOMIC DNA]</scope>
    <source>
        <strain evidence="15 16">Jena</strain>
    </source>
</reference>
<evidence type="ECO:0000256" key="8">
    <source>
        <dbReference type="ARBA" id="ARBA00023134"/>
    </source>
</evidence>
<dbReference type="FunFam" id="3.40.50.300:FF:000080">
    <property type="entry name" value="Ras-like GTPase Ras1"/>
    <property type="match status" value="1"/>
</dbReference>
<dbReference type="CDD" id="cd00876">
    <property type="entry name" value="Ras"/>
    <property type="match status" value="1"/>
</dbReference>
<evidence type="ECO:0000256" key="13">
    <source>
        <dbReference type="ARBA" id="ARBA00048098"/>
    </source>
</evidence>
<dbReference type="PROSITE" id="PS51421">
    <property type="entry name" value="RAS"/>
    <property type="match status" value="1"/>
</dbReference>
<keyword evidence="6" id="KW-0547">Nucleotide-binding</keyword>
<sequence>MTFGRTPTLKGSAQTDSPNHHKARMFWLNTKPFQKRKLEQHPTTAEQHILSPSPKSRYKTMSHRLAVIGGGAVGKSAITVQYISNHFVELYDPTIEDSYRKQVVVDEQSCVLDILDTAGQEEYCCMRDAYLRTGDGFLMVYSITDRSSFEELPKLYQQALMAKEKDRVPILVIGNKADLEDEREVTTLEGKKLADCFGGKFLETSAKTGQNIDSAFDEIVRMIRMEQNITKTKKQIKKKQACNIL</sequence>
<keyword evidence="7" id="KW-0378">Hydrolase</keyword>
<protein>
    <recommendedName>
        <fullName evidence="3">small monomeric GTPase</fullName>
        <ecNumber evidence="3">3.6.5.2</ecNumber>
    </recommendedName>
</protein>
<dbReference type="InterPro" id="IPR027417">
    <property type="entry name" value="P-loop_NTPase"/>
</dbReference>
<dbReference type="SMART" id="SM00174">
    <property type="entry name" value="RHO"/>
    <property type="match status" value="1"/>
</dbReference>
<evidence type="ECO:0000256" key="9">
    <source>
        <dbReference type="ARBA" id="ARBA00023136"/>
    </source>
</evidence>
<evidence type="ECO:0000313" key="15">
    <source>
        <dbReference type="EMBL" id="PRP76060.1"/>
    </source>
</evidence>
<dbReference type="EC" id="3.6.5.2" evidence="3"/>
<proteinExistence type="inferred from homology"/>
<evidence type="ECO:0000256" key="6">
    <source>
        <dbReference type="ARBA" id="ARBA00022741"/>
    </source>
</evidence>
<evidence type="ECO:0000256" key="1">
    <source>
        <dbReference type="ARBA" id="ARBA00004342"/>
    </source>
</evidence>
<keyword evidence="4" id="KW-1003">Cell membrane</keyword>
<dbReference type="GO" id="GO:0005525">
    <property type="term" value="F:GTP binding"/>
    <property type="evidence" value="ECO:0007669"/>
    <property type="project" value="UniProtKB-KW"/>
</dbReference>
<dbReference type="Gene3D" id="3.40.50.300">
    <property type="entry name" value="P-loop containing nucleotide triphosphate hydrolases"/>
    <property type="match status" value="1"/>
</dbReference>
<evidence type="ECO:0000256" key="14">
    <source>
        <dbReference type="SAM" id="MobiDB-lite"/>
    </source>
</evidence>
<evidence type="ECO:0000256" key="10">
    <source>
        <dbReference type="ARBA" id="ARBA00023288"/>
    </source>
</evidence>
<gene>
    <name evidence="15" type="ORF">PROFUN_01776</name>
</gene>
<keyword evidence="5" id="KW-0488">Methylation</keyword>
<evidence type="ECO:0000256" key="5">
    <source>
        <dbReference type="ARBA" id="ARBA00022481"/>
    </source>
</evidence>
<dbReference type="Pfam" id="PF00071">
    <property type="entry name" value="Ras"/>
    <property type="match status" value="1"/>
</dbReference>
<keyword evidence="10" id="KW-0449">Lipoprotein</keyword>
<name>A0A2P6MWH1_9EUKA</name>
<dbReference type="GO" id="GO:0007165">
    <property type="term" value="P:signal transduction"/>
    <property type="evidence" value="ECO:0007669"/>
    <property type="project" value="InterPro"/>
</dbReference>
<dbReference type="GO" id="GO:0003925">
    <property type="term" value="F:G protein activity"/>
    <property type="evidence" value="ECO:0007669"/>
    <property type="project" value="UniProtKB-EC"/>
</dbReference>
<dbReference type="NCBIfam" id="TIGR00231">
    <property type="entry name" value="small_GTP"/>
    <property type="match status" value="1"/>
</dbReference>
<dbReference type="GO" id="GO:0005886">
    <property type="term" value="C:plasma membrane"/>
    <property type="evidence" value="ECO:0007669"/>
    <property type="project" value="UniProtKB-SubCell"/>
</dbReference>
<evidence type="ECO:0000256" key="4">
    <source>
        <dbReference type="ARBA" id="ARBA00022475"/>
    </source>
</evidence>
<dbReference type="PANTHER" id="PTHR24070">
    <property type="entry name" value="RAS, DI-RAS, AND RHEB FAMILY MEMBERS OF SMALL GTPASE SUPERFAMILY"/>
    <property type="match status" value="1"/>
</dbReference>
<accession>A0A2P6MWH1</accession>
<comment type="subcellular location">
    <subcellularLocation>
        <location evidence="1">Cell membrane</location>
        <topology evidence="1">Lipid-anchor</topology>
        <orientation evidence="1">Cytoplasmic side</orientation>
    </subcellularLocation>
</comment>
<evidence type="ECO:0000256" key="3">
    <source>
        <dbReference type="ARBA" id="ARBA00011984"/>
    </source>
</evidence>
<evidence type="ECO:0000256" key="2">
    <source>
        <dbReference type="ARBA" id="ARBA00008344"/>
    </source>
</evidence>
<evidence type="ECO:0000256" key="11">
    <source>
        <dbReference type="ARBA" id="ARBA00023289"/>
    </source>
</evidence>
<evidence type="ECO:0000256" key="7">
    <source>
        <dbReference type="ARBA" id="ARBA00022801"/>
    </source>
</evidence>
<dbReference type="OrthoDB" id="25818at2759"/>